<feature type="transmembrane region" description="Helical" evidence="6">
    <location>
        <begin position="101"/>
        <end position="120"/>
    </location>
</feature>
<comment type="caution">
    <text evidence="7">The sequence shown here is derived from an EMBL/GenBank/DDBJ whole genome shotgun (WGS) entry which is preliminary data.</text>
</comment>
<keyword evidence="5 6" id="KW-0472">Membrane</keyword>
<dbReference type="Pfam" id="PF03741">
    <property type="entry name" value="TerC"/>
    <property type="match status" value="1"/>
</dbReference>
<dbReference type="AlphaFoldDB" id="A0A9X3WZQ5"/>
<evidence type="ECO:0000256" key="4">
    <source>
        <dbReference type="ARBA" id="ARBA00022989"/>
    </source>
</evidence>
<dbReference type="GO" id="GO:0016020">
    <property type="term" value="C:membrane"/>
    <property type="evidence" value="ECO:0007669"/>
    <property type="project" value="UniProtKB-SubCell"/>
</dbReference>
<feature type="transmembrane region" description="Helical" evidence="6">
    <location>
        <begin position="12"/>
        <end position="34"/>
    </location>
</feature>
<evidence type="ECO:0000313" key="7">
    <source>
        <dbReference type="EMBL" id="MDC3426259.1"/>
    </source>
</evidence>
<dbReference type="InterPro" id="IPR022301">
    <property type="entry name" value="Integral_membrane_YjbE"/>
</dbReference>
<sequence length="225" mass="24285">MELFSLEFYISLAQIVFIDLVLAGDNAIVIGLAARKLPQKQQKKAILFGTLGAITIRIVAAIALISLLKVPGLRLMGGILLIWIAYKLLTDTDDHDNVQAGHSLIGAVWTIIVADALMGIDNVLAISGAAKESYLLVSLGLLISVPIIMWGSTLFIKLIESFPSIIYIGGAVLAYTSATMIIGEPLLQNVFSTPMLKWGFILAVIIGVLVAGKFTNAKQNYRRTF</sequence>
<gene>
    <name evidence="7" type="ORF">NC797_17330</name>
</gene>
<feature type="transmembrane region" description="Helical" evidence="6">
    <location>
        <begin position="135"/>
        <end position="156"/>
    </location>
</feature>
<protein>
    <submittedName>
        <fullName evidence="7">TerC family protein</fullName>
    </submittedName>
</protein>
<dbReference type="Proteomes" id="UP001145050">
    <property type="component" value="Unassembled WGS sequence"/>
</dbReference>
<dbReference type="InterPro" id="IPR005496">
    <property type="entry name" value="Integral_membrane_TerC"/>
</dbReference>
<comment type="similarity">
    <text evidence="2">Belongs to the TerC family.</text>
</comment>
<evidence type="ECO:0000256" key="6">
    <source>
        <dbReference type="SAM" id="Phobius"/>
    </source>
</evidence>
<dbReference type="PANTHER" id="PTHR30238:SF4">
    <property type="entry name" value="SLL1022 PROTEIN"/>
    <property type="match status" value="1"/>
</dbReference>
<keyword evidence="8" id="KW-1185">Reference proteome</keyword>
<evidence type="ECO:0000256" key="2">
    <source>
        <dbReference type="ARBA" id="ARBA00007511"/>
    </source>
</evidence>
<keyword evidence="4 6" id="KW-1133">Transmembrane helix</keyword>
<proteinExistence type="inferred from homology"/>
<feature type="transmembrane region" description="Helical" evidence="6">
    <location>
        <begin position="195"/>
        <end position="215"/>
    </location>
</feature>
<dbReference type="RefSeq" id="WP_272438085.1">
    <property type="nucleotide sequence ID" value="NZ_JAMQKB010000038.1"/>
</dbReference>
<evidence type="ECO:0000256" key="3">
    <source>
        <dbReference type="ARBA" id="ARBA00022692"/>
    </source>
</evidence>
<dbReference type="EMBL" id="JAMQKB010000038">
    <property type="protein sequence ID" value="MDC3426259.1"/>
    <property type="molecule type" value="Genomic_DNA"/>
</dbReference>
<name>A0A9X3WZQ5_9BACI</name>
<evidence type="ECO:0000256" key="1">
    <source>
        <dbReference type="ARBA" id="ARBA00004141"/>
    </source>
</evidence>
<organism evidence="7 8">
    <name type="scientific">Terrihalobacillus insolitus</name>
    <dbReference type="NCBI Taxonomy" id="2950438"/>
    <lineage>
        <taxon>Bacteria</taxon>
        <taxon>Bacillati</taxon>
        <taxon>Bacillota</taxon>
        <taxon>Bacilli</taxon>
        <taxon>Bacillales</taxon>
        <taxon>Bacillaceae</taxon>
        <taxon>Terrihalobacillus</taxon>
    </lineage>
</organism>
<dbReference type="NCBIfam" id="TIGR03717">
    <property type="entry name" value="R_switched_YjbE"/>
    <property type="match status" value="1"/>
</dbReference>
<dbReference type="PANTHER" id="PTHR30238">
    <property type="entry name" value="MEMBRANE BOUND PREDICTED REDOX MODULATOR"/>
    <property type="match status" value="1"/>
</dbReference>
<comment type="subcellular location">
    <subcellularLocation>
        <location evidence="1">Membrane</location>
        <topology evidence="1">Multi-pass membrane protein</topology>
    </subcellularLocation>
</comment>
<accession>A0A9X3WZQ5</accession>
<evidence type="ECO:0000256" key="5">
    <source>
        <dbReference type="ARBA" id="ARBA00023136"/>
    </source>
</evidence>
<feature type="transmembrane region" description="Helical" evidence="6">
    <location>
        <begin position="46"/>
        <end position="67"/>
    </location>
</feature>
<keyword evidence="3 6" id="KW-0812">Transmembrane</keyword>
<feature type="transmembrane region" description="Helical" evidence="6">
    <location>
        <begin position="73"/>
        <end position="89"/>
    </location>
</feature>
<reference evidence="7" key="1">
    <citation type="submission" date="2022-06" db="EMBL/GenBank/DDBJ databases">
        <title>Aquibacillus sp. a new bacterium isolated from soil saline samples.</title>
        <authorList>
            <person name="Galisteo C."/>
            <person name="De La Haba R."/>
            <person name="Sanchez-Porro C."/>
            <person name="Ventosa A."/>
        </authorList>
    </citation>
    <scope>NUCLEOTIDE SEQUENCE</scope>
    <source>
        <strain evidence="7">3ASR75-11</strain>
    </source>
</reference>
<feature type="transmembrane region" description="Helical" evidence="6">
    <location>
        <begin position="165"/>
        <end position="183"/>
    </location>
</feature>
<evidence type="ECO:0000313" key="8">
    <source>
        <dbReference type="Proteomes" id="UP001145050"/>
    </source>
</evidence>